<evidence type="ECO:0000256" key="4">
    <source>
        <dbReference type="ARBA" id="ARBA00022840"/>
    </source>
</evidence>
<dbReference type="InterPro" id="IPR027410">
    <property type="entry name" value="TCP-1-like_intermed_sf"/>
</dbReference>
<comment type="similarity">
    <text evidence="1">Belongs to the chaperonin (HSP60) family.</text>
</comment>
<dbReference type="Gene3D" id="3.30.260.10">
    <property type="entry name" value="TCP-1-like chaperonin intermediate domain"/>
    <property type="match status" value="1"/>
</dbReference>
<dbReference type="Gene3D" id="1.10.560.10">
    <property type="entry name" value="GroEL-like equatorial domain"/>
    <property type="match status" value="1"/>
</dbReference>
<accession>A0A172JID7</accession>
<comment type="similarity">
    <text evidence="2">Belongs to the TCP-1 chaperonin family.</text>
</comment>
<sequence>MSVKSNVADQSKTKEVITETLNTLTTILSNSLGPYGSTSIIQDKLTVNHAITKDGYSILNKIKFDNEIASTILDIVKKISRSLVREVGDGSTSAIVVSNSLFKELDSLITEFKVPRKDIIDTLAKFEEVLVEFIKNEATEITEENFNIIKEIATVSNNNDEKAGQIIYDIYKEIGANGFINLELSDDIVDSYTVTKGIELNRGYITNDFANQVDKVTTELKDALVFMSNQTLDESDSDLIGSLMGDVMLGRKKPLVIISKGYSSEIVNMLRINHRRDELKDLVAIDYALATDHHRESFEDLAIYLGATIYDKFEMGQLDAFDIDKLGKCNKVTVNENTSKLIEGQGDPEAIKERIEYLNTRLEEINKREKYIDTTEDEYRIKKRIADLNCSIANLFIGGSTELEKETRKFLMEDAVFACRSALRNGYISGGNLIIPRIIDKNLDVIIEKIISDKSLFRYFNDDEKYNFIKEFSIKIKQAFRNSFETVLMNKFEDNENLIDDIISECIVNDKIYNLKTDEFEDISNTKIINSTQTDIEIMKATFSIIGLLVTSNQFVSVQYQQ</sequence>
<dbReference type="PRINTS" id="PR00304">
    <property type="entry name" value="TCOMPLEXTCP1"/>
</dbReference>
<protein>
    <submittedName>
        <fullName evidence="6">Chaperonin GroEL</fullName>
    </submittedName>
</protein>
<dbReference type="GeneID" id="29058946"/>
<dbReference type="EMBL" id="KU878088">
    <property type="protein sequence ID" value="AMS01312.1"/>
    <property type="molecule type" value="Genomic_DNA"/>
</dbReference>
<reference evidence="6 7" key="1">
    <citation type="journal article" date="2016" name="Virology">
        <title>The genome of AR9, a giant transducing Bacillus phage encoding two multisubunit RNA polymerases.</title>
        <authorList>
            <person name="Lavysh D."/>
            <person name="Sokolova M."/>
            <person name="Minakhin L."/>
            <person name="Yakunina M."/>
            <person name="Artamonova T."/>
            <person name="Kozyavkin S."/>
            <person name="Makarova K.S."/>
            <person name="Koonin E.V."/>
            <person name="Severinov K."/>
        </authorList>
    </citation>
    <scope>NUCLEOTIDE SEQUENCE [LARGE SCALE GENOMIC DNA]</scope>
</reference>
<evidence type="ECO:0000313" key="6">
    <source>
        <dbReference type="EMBL" id="AMS01312.1"/>
    </source>
</evidence>
<dbReference type="InterPro" id="IPR001844">
    <property type="entry name" value="Cpn60/GroEL"/>
</dbReference>
<dbReference type="KEGG" id="vg:29058946"/>
<dbReference type="GO" id="GO:0005524">
    <property type="term" value="F:ATP binding"/>
    <property type="evidence" value="ECO:0007669"/>
    <property type="project" value="UniProtKB-KW"/>
</dbReference>
<keyword evidence="4" id="KW-0067">ATP-binding</keyword>
<dbReference type="SUPFAM" id="SSF52029">
    <property type="entry name" value="GroEL apical domain-like"/>
    <property type="match status" value="1"/>
</dbReference>
<evidence type="ECO:0000256" key="5">
    <source>
        <dbReference type="ARBA" id="ARBA00023186"/>
    </source>
</evidence>
<name>A0A172JID7_BPPB1</name>
<dbReference type="InterPro" id="IPR027409">
    <property type="entry name" value="GroEL-like_apical_dom_sf"/>
</dbReference>
<dbReference type="Pfam" id="PF00118">
    <property type="entry name" value="Cpn60_TCP1"/>
    <property type="match status" value="1"/>
</dbReference>
<dbReference type="PANTHER" id="PTHR45633">
    <property type="entry name" value="60 KDA HEAT SHOCK PROTEIN, MITOCHONDRIAL"/>
    <property type="match status" value="1"/>
</dbReference>
<dbReference type="SUPFAM" id="SSF48592">
    <property type="entry name" value="GroEL equatorial domain-like"/>
    <property type="match status" value="1"/>
</dbReference>
<dbReference type="InterPro" id="IPR002423">
    <property type="entry name" value="Cpn60/GroEL/TCP-1"/>
</dbReference>
<evidence type="ECO:0000256" key="1">
    <source>
        <dbReference type="ARBA" id="ARBA00006607"/>
    </source>
</evidence>
<dbReference type="Proteomes" id="UP000202618">
    <property type="component" value="Segment"/>
</dbReference>
<dbReference type="RefSeq" id="YP_009283132.1">
    <property type="nucleotide sequence ID" value="NC_031039.1"/>
</dbReference>
<evidence type="ECO:0000256" key="3">
    <source>
        <dbReference type="ARBA" id="ARBA00022741"/>
    </source>
</evidence>
<evidence type="ECO:0000313" key="7">
    <source>
        <dbReference type="Proteomes" id="UP000202618"/>
    </source>
</evidence>
<dbReference type="SUPFAM" id="SSF54849">
    <property type="entry name" value="GroEL-intermediate domain like"/>
    <property type="match status" value="1"/>
</dbReference>
<dbReference type="GO" id="GO:0140662">
    <property type="term" value="F:ATP-dependent protein folding chaperone"/>
    <property type="evidence" value="ECO:0007669"/>
    <property type="project" value="InterPro"/>
</dbReference>
<organism evidence="6 7">
    <name type="scientific">Bacillus phage AR9</name>
    <dbReference type="NCBI Taxonomy" id="1815509"/>
    <lineage>
        <taxon>Viruses</taxon>
        <taxon>Duplodnaviria</taxon>
        <taxon>Heunggongvirae</taxon>
        <taxon>Uroviricota</taxon>
        <taxon>Caudoviricetes</taxon>
        <taxon>Takahashivirus</taxon>
        <taxon>Bacillus phage PBS1</taxon>
    </lineage>
</organism>
<keyword evidence="3" id="KW-0547">Nucleotide-binding</keyword>
<dbReference type="InterPro" id="IPR017998">
    <property type="entry name" value="Chaperone_TCP-1"/>
</dbReference>
<evidence type="ECO:0000256" key="2">
    <source>
        <dbReference type="ARBA" id="ARBA00008020"/>
    </source>
</evidence>
<dbReference type="GO" id="GO:0042026">
    <property type="term" value="P:protein refolding"/>
    <property type="evidence" value="ECO:0007669"/>
    <property type="project" value="InterPro"/>
</dbReference>
<proteinExistence type="inferred from homology"/>
<gene>
    <name evidence="6" type="ORF">AR9_g228</name>
</gene>
<dbReference type="InterPro" id="IPR027413">
    <property type="entry name" value="GROEL-like_equatorial_sf"/>
</dbReference>
<dbReference type="Gene3D" id="3.50.7.10">
    <property type="entry name" value="GroEL"/>
    <property type="match status" value="1"/>
</dbReference>
<keyword evidence="5" id="KW-0143">Chaperone</keyword>